<comment type="caution">
    <text evidence="7">The sequence shown here is derived from an EMBL/GenBank/DDBJ whole genome shotgun (WGS) entry which is preliminary data.</text>
</comment>
<accession>A0A7J0BT57</accession>
<proteinExistence type="predicted"/>
<feature type="transmembrane region" description="Helical" evidence="5">
    <location>
        <begin position="129"/>
        <end position="149"/>
    </location>
</feature>
<keyword evidence="8" id="KW-1185">Reference proteome</keyword>
<evidence type="ECO:0000313" key="7">
    <source>
        <dbReference type="EMBL" id="GFM36184.1"/>
    </source>
</evidence>
<keyword evidence="2 5" id="KW-0812">Transmembrane</keyword>
<gene>
    <name evidence="7" type="ORF">DSM19430T_08680</name>
</gene>
<keyword evidence="3 5" id="KW-1133">Transmembrane helix</keyword>
<feature type="transmembrane region" description="Helical" evidence="5">
    <location>
        <begin position="85"/>
        <end position="109"/>
    </location>
</feature>
<evidence type="ECO:0000259" key="6">
    <source>
        <dbReference type="Pfam" id="PF07291"/>
    </source>
</evidence>
<keyword evidence="4 5" id="KW-0472">Membrane</keyword>
<feature type="domain" description="Methylamine utilisation protein MauE" evidence="6">
    <location>
        <begin position="16"/>
        <end position="149"/>
    </location>
</feature>
<dbReference type="GO" id="GO:0016020">
    <property type="term" value="C:membrane"/>
    <property type="evidence" value="ECO:0007669"/>
    <property type="project" value="UniProtKB-SubCell"/>
</dbReference>
<evidence type="ECO:0000256" key="4">
    <source>
        <dbReference type="ARBA" id="ARBA00023136"/>
    </source>
</evidence>
<dbReference type="EMBL" id="BLVP01000002">
    <property type="protein sequence ID" value="GFM36184.1"/>
    <property type="molecule type" value="Genomic_DNA"/>
</dbReference>
<name>A0A7J0BT57_9BACT</name>
<comment type="subcellular location">
    <subcellularLocation>
        <location evidence="1">Membrane</location>
        <topology evidence="1">Multi-pass membrane protein</topology>
    </subcellularLocation>
</comment>
<sequence>MAAQHHLSNTVPFLKKWLPFTVRMALAAVFLYAGATKLMDVQAFARVIGEFGILPHPLPGLAAIMLPVLEVVAGAGLVVNMRGSLAAVTGMTLLFMGVLGYAMAAGLTIADCGCFEPGELPEGVADGSALREAFVRDIVLLAACVYLYWSRMTAPLFLSRQQSEEAV</sequence>
<evidence type="ECO:0000256" key="5">
    <source>
        <dbReference type="SAM" id="Phobius"/>
    </source>
</evidence>
<reference evidence="7 8" key="1">
    <citation type="submission" date="2020-05" db="EMBL/GenBank/DDBJ databases">
        <title>Draft genome sequence of Desulfovibrio psychrotolerans JS1T.</title>
        <authorList>
            <person name="Ueno A."/>
            <person name="Tamazawa S."/>
            <person name="Tamamura S."/>
            <person name="Murakami T."/>
            <person name="Kiyama T."/>
            <person name="Inomata H."/>
            <person name="Amano Y."/>
            <person name="Miyakawa K."/>
            <person name="Tamaki H."/>
            <person name="Naganuma T."/>
            <person name="Kaneko K."/>
        </authorList>
    </citation>
    <scope>NUCLEOTIDE SEQUENCE [LARGE SCALE GENOMIC DNA]</scope>
    <source>
        <strain evidence="7 8">JS1</strain>
    </source>
</reference>
<dbReference type="InterPro" id="IPR009908">
    <property type="entry name" value="Methylamine_util_MauE"/>
</dbReference>
<dbReference type="RefSeq" id="WP_174408856.1">
    <property type="nucleotide sequence ID" value="NZ_BLVP01000002.1"/>
</dbReference>
<dbReference type="Proteomes" id="UP000503820">
    <property type="component" value="Unassembled WGS sequence"/>
</dbReference>
<evidence type="ECO:0000256" key="2">
    <source>
        <dbReference type="ARBA" id="ARBA00022692"/>
    </source>
</evidence>
<dbReference type="AlphaFoldDB" id="A0A7J0BT57"/>
<feature type="transmembrane region" description="Helical" evidence="5">
    <location>
        <begin position="58"/>
        <end position="78"/>
    </location>
</feature>
<evidence type="ECO:0000256" key="1">
    <source>
        <dbReference type="ARBA" id="ARBA00004141"/>
    </source>
</evidence>
<organism evidence="7 8">
    <name type="scientific">Desulfovibrio psychrotolerans</name>
    <dbReference type="NCBI Taxonomy" id="415242"/>
    <lineage>
        <taxon>Bacteria</taxon>
        <taxon>Pseudomonadati</taxon>
        <taxon>Thermodesulfobacteriota</taxon>
        <taxon>Desulfovibrionia</taxon>
        <taxon>Desulfovibrionales</taxon>
        <taxon>Desulfovibrionaceae</taxon>
        <taxon>Desulfovibrio</taxon>
    </lineage>
</organism>
<feature type="transmembrane region" description="Helical" evidence="5">
    <location>
        <begin position="20"/>
        <end position="38"/>
    </location>
</feature>
<protein>
    <recommendedName>
        <fullName evidence="6">Methylamine utilisation protein MauE domain-containing protein</fullName>
    </recommendedName>
</protein>
<dbReference type="Pfam" id="PF07291">
    <property type="entry name" value="MauE"/>
    <property type="match status" value="1"/>
</dbReference>
<dbReference type="UniPathway" id="UPA00895"/>
<evidence type="ECO:0000256" key="3">
    <source>
        <dbReference type="ARBA" id="ARBA00022989"/>
    </source>
</evidence>
<evidence type="ECO:0000313" key="8">
    <source>
        <dbReference type="Proteomes" id="UP000503820"/>
    </source>
</evidence>
<dbReference type="GO" id="GO:0030416">
    <property type="term" value="P:methylamine metabolic process"/>
    <property type="evidence" value="ECO:0007669"/>
    <property type="project" value="InterPro"/>
</dbReference>